<gene>
    <name evidence="3" type="ORF">O3V59_14600</name>
</gene>
<dbReference type="RefSeq" id="WP_271140420.1">
    <property type="nucleotide sequence ID" value="NZ_JAPYYP010000019.1"/>
</dbReference>
<dbReference type="CDD" id="cd04486">
    <property type="entry name" value="YhcR_OBF_like"/>
    <property type="match status" value="1"/>
</dbReference>
<dbReference type="InterPro" id="IPR036415">
    <property type="entry name" value="Lamin_tail_dom_sf"/>
</dbReference>
<name>A0A9X3Z474_9BACL</name>
<dbReference type="PANTHER" id="PTHR42834:SF1">
    <property type="entry name" value="ENDONUCLEASE_EXONUCLEASE_PHOSPHATASE FAMILY PROTEIN (AFU_ORTHOLOGUE AFUA_3G09210)"/>
    <property type="match status" value="1"/>
</dbReference>
<dbReference type="PROSITE" id="PS51841">
    <property type="entry name" value="LTD"/>
    <property type="match status" value="1"/>
</dbReference>
<dbReference type="Pfam" id="PF13290">
    <property type="entry name" value="CHB_HEX_C_1"/>
    <property type="match status" value="1"/>
</dbReference>
<dbReference type="Proteomes" id="UP001151071">
    <property type="component" value="Unassembled WGS sequence"/>
</dbReference>
<protein>
    <submittedName>
        <fullName evidence="3">Chitobiase/beta-hexosaminidase C-terminal domain-containing protein</fullName>
    </submittedName>
</protein>
<dbReference type="PANTHER" id="PTHR42834">
    <property type="entry name" value="ENDONUCLEASE/EXONUCLEASE/PHOSPHATASE FAMILY PROTEIN (AFU_ORTHOLOGUE AFUA_3G09210)"/>
    <property type="match status" value="1"/>
</dbReference>
<feature type="compositionally biased region" description="Low complexity" evidence="1">
    <location>
        <begin position="173"/>
        <end position="186"/>
    </location>
</feature>
<dbReference type="Pfam" id="PF00932">
    <property type="entry name" value="LTD"/>
    <property type="match status" value="1"/>
</dbReference>
<dbReference type="InterPro" id="IPR001322">
    <property type="entry name" value="Lamin_tail_dom"/>
</dbReference>
<reference evidence="3" key="1">
    <citation type="submission" date="2022-12" db="EMBL/GenBank/DDBJ databases">
        <title>Draft genome sequence of the thermophilic strain Brevibacillus thermoruber HT42, isolated from Los Humeros, Puebla, Mexico, with biotechnological potential.</title>
        <authorList>
            <person name="Lara Sanchez J."/>
            <person name="Solis Palacios R."/>
            <person name="Bustos Baena A.S."/>
            <person name="Ruz Baez A.E."/>
            <person name="Espinosa Luna G."/>
            <person name="Oliart Ros R.M."/>
        </authorList>
    </citation>
    <scope>NUCLEOTIDE SEQUENCE</scope>
    <source>
        <strain evidence="3">HT42</strain>
    </source>
</reference>
<feature type="region of interest" description="Disordered" evidence="1">
    <location>
        <begin position="169"/>
        <end position="242"/>
    </location>
</feature>
<dbReference type="SUPFAM" id="SSF56219">
    <property type="entry name" value="DNase I-like"/>
    <property type="match status" value="1"/>
</dbReference>
<dbReference type="EMBL" id="JAPYYP010000019">
    <property type="protein sequence ID" value="MDA5109592.1"/>
    <property type="molecule type" value="Genomic_DNA"/>
</dbReference>
<sequence length="998" mass="105235">MGTMDKERKVQGRWRKRLLAAVLAGCVMPAGPLPQAGAETAGHVVISEVFGGGGSSGAAYRHDYVELYNPTEKAVTLDNWSVQYASATGTTWQKTELSGSIPPHGYFLIREGGGSDGASLPAPDASGGIAMKATQGKVALVSHSQLLSGADPAGQPGVIDFVGYGSTNAAEGSSPSPAPSVVTSVSRKSGASAVVPGEGNGWDTDQNGSDFVAGEPTPKHSRSPAEPPLDHGSDPGKVPAVTAQPPGPAVPAGTLVKLTTPLEGAVIHYTLDGTEPTTASPVYQQPITVAEPLTIKALAVKDGWTASDVAVYSYTIQADVVRIHDIQGASHASPYTGVTVANVEGIVTAVAAGGSGTTGFYMQDPEPDSDPRTSEGLYVYEPNVRVKAGDRVQVSGIVKEYVSKSRQETDLTLTEIDATSVRVLASDQPLPAPVVLGEGAYSFPHRVIDNDSFARFDPEEDGIDFWESVEGMLVQVNHPRVVGATETFANPPSAEFVIVADGANPDEVRTPAGGVAITEDSYNPERIAVADKLVAGAPAAKVGDTFAGPIVGVIDYSFANYKLYNTEPLPALANGGHEREVTALEPQADRVTIASYNIENFSARADAEKVRRIADSIVGNLKRPDIVGLIEMQDNSGPQDDGVTDASQSAQVLIDAVAKRGGPAYRYVDIAPEDKRDGGQPGGNIRVGFLYNPERVRLAERPAGDAVTAVRVETEQGMARLSHNPGRIAPANPAFANSRKPLAAEFWFGDKPLIVIANHFNSKGGDGPLFGVRQPPVLASEAQRVEIAKAVNGFVRDIHAADPQANVVVLGDLNDFPFSRPLRTLEGDVLRNMVETLPAGERYSYVYQGNSQALDHILVSRHLAERTTVDIVHINADFTGEQGRASDHDPVLVQIDLSERNGGQSPDVRALIVRERHVKLRPGSEVRLQVAAVLGKGGRRDVTTECVYTSSEPDLVAVSPEGVIRAADHAKNSDRAVLTVSYGGQTAQVQVTVTGEAE</sequence>
<proteinExistence type="predicted"/>
<evidence type="ECO:0000313" key="4">
    <source>
        <dbReference type="Proteomes" id="UP001151071"/>
    </source>
</evidence>
<evidence type="ECO:0000313" key="3">
    <source>
        <dbReference type="EMBL" id="MDA5109592.1"/>
    </source>
</evidence>
<dbReference type="InterPro" id="IPR036691">
    <property type="entry name" value="Endo/exonu/phosph_ase_sf"/>
</dbReference>
<dbReference type="Gene3D" id="2.60.40.1080">
    <property type="match status" value="1"/>
</dbReference>
<dbReference type="Pfam" id="PF03372">
    <property type="entry name" value="Exo_endo_phos"/>
    <property type="match status" value="1"/>
</dbReference>
<dbReference type="SUPFAM" id="SSF74853">
    <property type="entry name" value="Lamin A/C globular tail domain"/>
    <property type="match status" value="1"/>
</dbReference>
<accession>A0A9X3Z474</accession>
<evidence type="ECO:0000259" key="2">
    <source>
        <dbReference type="PROSITE" id="PS51841"/>
    </source>
</evidence>
<comment type="caution">
    <text evidence="3">The sequence shown here is derived from an EMBL/GenBank/DDBJ whole genome shotgun (WGS) entry which is preliminary data.</text>
</comment>
<feature type="domain" description="LTD" evidence="2">
    <location>
        <begin position="32"/>
        <end position="166"/>
    </location>
</feature>
<dbReference type="Gene3D" id="3.60.10.10">
    <property type="entry name" value="Endonuclease/exonuclease/phosphatase"/>
    <property type="match status" value="1"/>
</dbReference>
<keyword evidence="4" id="KW-1185">Reference proteome</keyword>
<dbReference type="InterPro" id="IPR059177">
    <property type="entry name" value="GH29D-like_dom"/>
</dbReference>
<dbReference type="GO" id="GO:0003824">
    <property type="term" value="F:catalytic activity"/>
    <property type="evidence" value="ECO:0007669"/>
    <property type="project" value="InterPro"/>
</dbReference>
<evidence type="ECO:0000256" key="1">
    <source>
        <dbReference type="SAM" id="MobiDB-lite"/>
    </source>
</evidence>
<organism evidence="3 4">
    <name type="scientific">Brevibacillus thermoruber</name>
    <dbReference type="NCBI Taxonomy" id="33942"/>
    <lineage>
        <taxon>Bacteria</taxon>
        <taxon>Bacillati</taxon>
        <taxon>Bacillota</taxon>
        <taxon>Bacilli</taxon>
        <taxon>Bacillales</taxon>
        <taxon>Paenibacillaceae</taxon>
        <taxon>Brevibacillus</taxon>
    </lineage>
</organism>
<dbReference type="CDD" id="cd10283">
    <property type="entry name" value="MnuA_DNase1-like"/>
    <property type="match status" value="1"/>
</dbReference>
<dbReference type="AlphaFoldDB" id="A0A9X3Z474"/>
<dbReference type="InterPro" id="IPR005135">
    <property type="entry name" value="Endo/exonuclease/phosphatase"/>
</dbReference>